<dbReference type="GO" id="GO:0004792">
    <property type="term" value="F:thiosulfate-cyanide sulfurtransferase activity"/>
    <property type="evidence" value="ECO:0007669"/>
    <property type="project" value="InterPro"/>
</dbReference>
<dbReference type="Gene3D" id="3.40.250.10">
    <property type="entry name" value="Rhodanese-like domain"/>
    <property type="match status" value="1"/>
</dbReference>
<accession>G3B856</accession>
<dbReference type="PROSITE" id="PS50206">
    <property type="entry name" value="RHODANESE_3"/>
    <property type="match status" value="1"/>
</dbReference>
<dbReference type="KEGG" id="cten:18248034"/>
<dbReference type="PROSITE" id="PS00380">
    <property type="entry name" value="RHODANESE_1"/>
    <property type="match status" value="1"/>
</dbReference>
<sequence>MAIKRALAIPLACRPAASMLSPVLYQPIKLQGLMAIRGLSSTQTIFVGRATTGTARRFYSVISEECKAKLYNYPQIKKLTQAPNPDSIIVDVREPVEYEEGHIPGAINIPFKSSPGALGLNAEEFEENFGFKKPDADKELIFYCLAGIRSTAAEDLAKTFGYKKRGNYVGSYEDWVANEIKKDTVPATSV</sequence>
<dbReference type="Proteomes" id="UP000000707">
    <property type="component" value="Unassembled WGS sequence"/>
</dbReference>
<gene>
    <name evidence="2" type="ORF">CANTEDRAFT_115816</name>
</gene>
<protein>
    <submittedName>
        <fullName evidence="2">Rhodanese-domain-containing protein</fullName>
    </submittedName>
</protein>
<keyword evidence="3" id="KW-1185">Reference proteome</keyword>
<reference evidence="2 3" key="1">
    <citation type="journal article" date="2011" name="Proc. Natl. Acad. Sci. U.S.A.">
        <title>Comparative genomics of xylose-fermenting fungi for enhanced biofuel production.</title>
        <authorList>
            <person name="Wohlbach D.J."/>
            <person name="Kuo A."/>
            <person name="Sato T.K."/>
            <person name="Potts K.M."/>
            <person name="Salamov A.A."/>
            <person name="LaButti K.M."/>
            <person name="Sun H."/>
            <person name="Clum A."/>
            <person name="Pangilinan J.L."/>
            <person name="Lindquist E.A."/>
            <person name="Lucas S."/>
            <person name="Lapidus A."/>
            <person name="Jin M."/>
            <person name="Gunawan C."/>
            <person name="Balan V."/>
            <person name="Dale B.E."/>
            <person name="Jeffries T.W."/>
            <person name="Zinkel R."/>
            <person name="Barry K.W."/>
            <person name="Grigoriev I.V."/>
            <person name="Gasch A.P."/>
        </authorList>
    </citation>
    <scope>NUCLEOTIDE SEQUENCE [LARGE SCALE GENOMIC DNA]</scope>
    <source>
        <strain evidence="3">ATCC 10573 / BCRC 21748 / CBS 615 / JCM 9827 / NBRC 10315 / NRRL Y-1498 / VKM Y-70</strain>
    </source>
</reference>
<dbReference type="InterPro" id="IPR001307">
    <property type="entry name" value="Thiosulphate_STrfase_CS"/>
</dbReference>
<dbReference type="AlphaFoldDB" id="G3B856"/>
<evidence type="ECO:0000259" key="1">
    <source>
        <dbReference type="PROSITE" id="PS50206"/>
    </source>
</evidence>
<organism evidence="3">
    <name type="scientific">Candida tenuis (strain ATCC 10573 / BCRC 21748 / CBS 615 / JCM 9827 / NBRC 10315 / NRRL Y-1498 / VKM Y-70)</name>
    <name type="common">Yeast</name>
    <name type="synonym">Yamadazyma tenuis</name>
    <dbReference type="NCBI Taxonomy" id="590646"/>
    <lineage>
        <taxon>Eukaryota</taxon>
        <taxon>Fungi</taxon>
        <taxon>Dikarya</taxon>
        <taxon>Ascomycota</taxon>
        <taxon>Saccharomycotina</taxon>
        <taxon>Pichiomycetes</taxon>
        <taxon>Debaryomycetaceae</taxon>
        <taxon>Yamadazyma</taxon>
    </lineage>
</organism>
<dbReference type="SMART" id="SM00450">
    <property type="entry name" value="RHOD"/>
    <property type="match status" value="1"/>
</dbReference>
<dbReference type="HOGENOM" id="CLU_089574_0_0_1"/>
<dbReference type="CDD" id="cd01519">
    <property type="entry name" value="RHOD_HSP67B2"/>
    <property type="match status" value="1"/>
</dbReference>
<dbReference type="Pfam" id="PF00581">
    <property type="entry name" value="Rhodanese"/>
    <property type="match status" value="1"/>
</dbReference>
<evidence type="ECO:0000313" key="2">
    <source>
        <dbReference type="EMBL" id="EGV62353.1"/>
    </source>
</evidence>
<feature type="domain" description="Rhodanese" evidence="1">
    <location>
        <begin position="83"/>
        <end position="184"/>
    </location>
</feature>
<dbReference type="SUPFAM" id="SSF52821">
    <property type="entry name" value="Rhodanese/Cell cycle control phosphatase"/>
    <property type="match status" value="1"/>
</dbReference>
<proteinExistence type="predicted"/>
<dbReference type="eggNOG" id="KOG1530">
    <property type="taxonomic scope" value="Eukaryota"/>
</dbReference>
<dbReference type="GO" id="GO:0005739">
    <property type="term" value="C:mitochondrion"/>
    <property type="evidence" value="ECO:0007669"/>
    <property type="project" value="TreeGrafter"/>
</dbReference>
<dbReference type="OrthoDB" id="566238at2759"/>
<dbReference type="STRING" id="590646.G3B856"/>
<dbReference type="PANTHER" id="PTHR44086:SF10">
    <property type="entry name" value="THIOSULFATE SULFURTRANSFERASE_RHODANESE-LIKE DOMAIN-CONTAINING PROTEIN 3"/>
    <property type="match status" value="1"/>
</dbReference>
<dbReference type="PANTHER" id="PTHR44086">
    <property type="entry name" value="THIOSULFATE SULFURTRANSFERASE RDL2, MITOCHONDRIAL-RELATED"/>
    <property type="match status" value="1"/>
</dbReference>
<dbReference type="EMBL" id="GL996527">
    <property type="protein sequence ID" value="EGV62353.1"/>
    <property type="molecule type" value="Genomic_DNA"/>
</dbReference>
<evidence type="ECO:0000313" key="3">
    <source>
        <dbReference type="Proteomes" id="UP000000707"/>
    </source>
</evidence>
<dbReference type="InterPro" id="IPR036873">
    <property type="entry name" value="Rhodanese-like_dom_sf"/>
</dbReference>
<dbReference type="GeneID" id="18248034"/>
<name>G3B856_CANTC</name>
<dbReference type="InterPro" id="IPR001763">
    <property type="entry name" value="Rhodanese-like_dom"/>
</dbReference>